<dbReference type="Proteomes" id="UP001230649">
    <property type="component" value="Unassembled WGS sequence"/>
</dbReference>
<evidence type="ECO:0000313" key="1">
    <source>
        <dbReference type="EMBL" id="KAJ9116048.1"/>
    </source>
</evidence>
<gene>
    <name evidence="1" type="ORF">QFC20_000718</name>
</gene>
<proteinExistence type="predicted"/>
<reference evidence="1" key="1">
    <citation type="submission" date="2023-04" db="EMBL/GenBank/DDBJ databases">
        <title>Draft Genome sequencing of Naganishia species isolated from polar environments using Oxford Nanopore Technology.</title>
        <authorList>
            <person name="Leo P."/>
            <person name="Venkateswaran K."/>
        </authorList>
    </citation>
    <scope>NUCLEOTIDE SEQUENCE</scope>
    <source>
        <strain evidence="1">MNA-CCFEE 5262</strain>
    </source>
</reference>
<keyword evidence="2" id="KW-1185">Reference proteome</keyword>
<dbReference type="EMBL" id="JASBWS010000004">
    <property type="protein sequence ID" value="KAJ9116048.1"/>
    <property type="molecule type" value="Genomic_DNA"/>
</dbReference>
<sequence length="1162" mass="131086">MDPLAEEHDVAFLIARFGGGGLTLQDGEEYEWDDTDNYGSYDPYDDCDEVPDMLDYHLGSTVHPFAEDDIKYRFDVYSFTMGSMDGKQLQFYEGVSFPTDPAPSSINFNKTRMRFEFKIATTLKRGTPFPNAVKPLWAEFDLTDIQSRGIGCVRDPGTTPLVLPGRYGVPGKTITTRRVVLTVSLRRPPRFRVPIVNEAGDVCVFSIGMEGRQMTFRQGTAWDFVARAGAGEVVAGAASVWAEQETFKVGQYLAYRFELYLTDARYRILQSLLEKLRLCSATDVGGAHLLNSGANDSQALDSTRRRRYLAPLPMPRMEETWCLRLTFATSWLIEGLISHGIILPFEAGTLVRALEAACPTRVSDGCEQRTWTGLQERILGSMYNEERIKDVEAYVKKKARYIRRSKRLAEPAHTIRIRRVTVTPTRVLLFPPEQETSNSVLRQFKDSDCFIRVCFADEDSRIKVSSRGVFLVLVLMAVQVDTVARMVDRLNPSAGVLARVRRILRHGLTLAGRHFHFLASSASQLREHGCWFVADNIDVNEIYSWMGVINETNVAKYASRMGIPLSTTREVISADLTRLMTLDDVKRGSYTFTDGAGLCSQPLAIAAAKVLGLKRSGIQARPSAIQVRIGGAKGILVVSDRLVDFRYQLRESMVKFSTSRTEFCAIRTAAFKRATLNRQYVALFSAHGIPDETLMDMFQAEVQQVQGLPLRFRNNTYDRVKDVKLVKLMTTFPIKALGEAGFGRDPCVQEALRVLEVRILYDLKWRNRLSIQAGVYLMGVPDEYGVLEEGQVFCQWQDPDDPSYKPESVKGDVMICRAPAMHMGDIRRVRAVDHVRLRHLVNVIVFNVRGPRDLPNMLGGGDLDGDDYTLIWDPRFLIRNNSPPMDYTPPVPARVPHVTMTDVCENFVNYLKNDMLGQIANAHLAWTDILSPASKECIELALLHSVAVDFAKTGVPAELRLGLRPKTWPDFMGKPEKSYTSEKILGKLFRIVDPEPAFREVRQVDIERRIDGNLGQVQMSSEVLELVAQVKAVYDMEIWALLLRYRLAEAEAFCGVILRNASRYKIKDHDLKDPVSDAFRAIVEEAKYELLARYAEMFDPEGTVHSPVLNCKLTAKSLIAIACYQVAYMGDHQHLMQEMTDDHSDDATDSFPNAEHESNPRR</sequence>
<evidence type="ECO:0000313" key="2">
    <source>
        <dbReference type="Proteomes" id="UP001230649"/>
    </source>
</evidence>
<comment type="caution">
    <text evidence="1">The sequence shown here is derived from an EMBL/GenBank/DDBJ whole genome shotgun (WGS) entry which is preliminary data.</text>
</comment>
<name>A0ACC2WWA6_9TREE</name>
<accession>A0ACC2WWA6</accession>
<organism evidence="1 2">
    <name type="scientific">Naganishia adeliensis</name>
    <dbReference type="NCBI Taxonomy" id="92952"/>
    <lineage>
        <taxon>Eukaryota</taxon>
        <taxon>Fungi</taxon>
        <taxon>Dikarya</taxon>
        <taxon>Basidiomycota</taxon>
        <taxon>Agaricomycotina</taxon>
        <taxon>Tremellomycetes</taxon>
        <taxon>Filobasidiales</taxon>
        <taxon>Filobasidiaceae</taxon>
        <taxon>Naganishia</taxon>
    </lineage>
</organism>
<protein>
    <submittedName>
        <fullName evidence="1">Uncharacterized protein</fullName>
    </submittedName>
</protein>